<evidence type="ECO:0000313" key="2">
    <source>
        <dbReference type="EMBL" id="SIS47871.1"/>
    </source>
</evidence>
<dbReference type="Gene3D" id="3.60.21.10">
    <property type="match status" value="1"/>
</dbReference>
<dbReference type="PRINTS" id="PR00114">
    <property type="entry name" value="STPHPHTASE"/>
</dbReference>
<accession>A0A1N7JF43</accession>
<protein>
    <submittedName>
        <fullName evidence="2">Bis(5'-nucleosyl)-tetraphosphatase (Symmetrical)</fullName>
    </submittedName>
</protein>
<gene>
    <name evidence="2" type="ORF">SAMN05421687_105164</name>
</gene>
<dbReference type="PANTHER" id="PTHR42850:SF7">
    <property type="entry name" value="BIS(5'-NUCLEOSYL)-TETRAPHOSPHATASE PRPE [ASYMMETRICAL]"/>
    <property type="match status" value="1"/>
</dbReference>
<dbReference type="SUPFAM" id="SSF56300">
    <property type="entry name" value="Metallo-dependent phosphatases"/>
    <property type="match status" value="1"/>
</dbReference>
<dbReference type="CDD" id="cd07423">
    <property type="entry name" value="MPP_Prp_like"/>
    <property type="match status" value="1"/>
</dbReference>
<dbReference type="Pfam" id="PF00149">
    <property type="entry name" value="Metallophos"/>
    <property type="match status" value="1"/>
</dbReference>
<feature type="domain" description="Calcineurin-like phosphoesterase" evidence="1">
    <location>
        <begin position="1"/>
        <end position="195"/>
    </location>
</feature>
<dbReference type="STRING" id="570947.SAMN05421687_105164"/>
<evidence type="ECO:0000313" key="3">
    <source>
        <dbReference type="Proteomes" id="UP000187608"/>
    </source>
</evidence>
<dbReference type="Proteomes" id="UP000187608">
    <property type="component" value="Unassembled WGS sequence"/>
</dbReference>
<dbReference type="AlphaFoldDB" id="A0A1N7JF43"/>
<dbReference type="GO" id="GO:0005737">
    <property type="term" value="C:cytoplasm"/>
    <property type="evidence" value="ECO:0007669"/>
    <property type="project" value="TreeGrafter"/>
</dbReference>
<dbReference type="EMBL" id="FTOC01000005">
    <property type="protein sequence ID" value="SIS47871.1"/>
    <property type="molecule type" value="Genomic_DNA"/>
</dbReference>
<dbReference type="InterPro" id="IPR050126">
    <property type="entry name" value="Ap4A_hydrolase"/>
</dbReference>
<reference evidence="3" key="1">
    <citation type="submission" date="2017-01" db="EMBL/GenBank/DDBJ databases">
        <authorList>
            <person name="Varghese N."/>
            <person name="Submissions S."/>
        </authorList>
    </citation>
    <scope>NUCLEOTIDE SEQUENCE [LARGE SCALE GENOMIC DNA]</scope>
    <source>
        <strain evidence="3">DSM 23127</strain>
    </source>
</reference>
<dbReference type="GO" id="GO:0016791">
    <property type="term" value="F:phosphatase activity"/>
    <property type="evidence" value="ECO:0007669"/>
    <property type="project" value="TreeGrafter"/>
</dbReference>
<name>A0A1N7JF43_9BACI</name>
<dbReference type="InterPro" id="IPR004843">
    <property type="entry name" value="Calcineurin-like_PHP"/>
</dbReference>
<dbReference type="RefSeq" id="WP_076558843.1">
    <property type="nucleotide sequence ID" value="NZ_FTOC01000005.1"/>
</dbReference>
<sequence length="252" mass="28578">MTYDIIGDVHGCLDELKQLFSELGYHFDKGIPVHPEGRTPVFVGDITDRGPDSLATISFVYKLVIEQKKGLYVPGNHCDKLYRFFRGNPVQEKFGLETTTYAYRSLSEQEQIKIRNEFMTLIEASPLYLELPEINTVVAHAGILEQDIGAMNKRIRSFVLYGATTGKTFKDGRPERLDWARSYRGSKRIVYGHTPVLEPRFKNGTVNIDTGCVYGNKLTAIRLPEESIVQVPSSLSFQPEKFASFEQKEGEE</sequence>
<proteinExistence type="predicted"/>
<organism evidence="2 3">
    <name type="scientific">Salimicrobium flavidum</name>
    <dbReference type="NCBI Taxonomy" id="570947"/>
    <lineage>
        <taxon>Bacteria</taxon>
        <taxon>Bacillati</taxon>
        <taxon>Bacillota</taxon>
        <taxon>Bacilli</taxon>
        <taxon>Bacillales</taxon>
        <taxon>Bacillaceae</taxon>
        <taxon>Salimicrobium</taxon>
    </lineage>
</organism>
<evidence type="ECO:0000259" key="1">
    <source>
        <dbReference type="Pfam" id="PF00149"/>
    </source>
</evidence>
<dbReference type="InterPro" id="IPR041780">
    <property type="entry name" value="MPP_PrpE-like"/>
</dbReference>
<keyword evidence="3" id="KW-1185">Reference proteome</keyword>
<dbReference type="PANTHER" id="PTHR42850">
    <property type="entry name" value="METALLOPHOSPHOESTERASE"/>
    <property type="match status" value="1"/>
</dbReference>
<dbReference type="OrthoDB" id="9807890at2"/>
<dbReference type="NCBIfam" id="NF010148">
    <property type="entry name" value="PRK13625.1"/>
    <property type="match status" value="1"/>
</dbReference>
<dbReference type="InterPro" id="IPR029052">
    <property type="entry name" value="Metallo-depent_PP-like"/>
</dbReference>
<dbReference type="InterPro" id="IPR006186">
    <property type="entry name" value="Ser/Thr-sp_prot-phosphatase"/>
</dbReference>